<evidence type="ECO:0000259" key="1">
    <source>
        <dbReference type="Pfam" id="PF14291"/>
    </source>
</evidence>
<dbReference type="EMBL" id="BPLQ01009371">
    <property type="protein sequence ID" value="GIY43594.1"/>
    <property type="molecule type" value="Genomic_DNA"/>
</dbReference>
<reference evidence="2 3" key="1">
    <citation type="submission" date="2021-06" db="EMBL/GenBank/DDBJ databases">
        <title>Caerostris darwini draft genome.</title>
        <authorList>
            <person name="Kono N."/>
            <person name="Arakawa K."/>
        </authorList>
    </citation>
    <scope>NUCLEOTIDE SEQUENCE [LARGE SCALE GENOMIC DNA]</scope>
</reference>
<proteinExistence type="predicted"/>
<dbReference type="PANTHER" id="PTHR45749:SF23">
    <property type="entry name" value="ZINC FINGER MYM-TYPE PROTEIN 1-LIKE"/>
    <property type="match status" value="1"/>
</dbReference>
<feature type="domain" description="DUF4371" evidence="1">
    <location>
        <begin position="26"/>
        <end position="126"/>
    </location>
</feature>
<organism evidence="2 3">
    <name type="scientific">Caerostris darwini</name>
    <dbReference type="NCBI Taxonomy" id="1538125"/>
    <lineage>
        <taxon>Eukaryota</taxon>
        <taxon>Metazoa</taxon>
        <taxon>Ecdysozoa</taxon>
        <taxon>Arthropoda</taxon>
        <taxon>Chelicerata</taxon>
        <taxon>Arachnida</taxon>
        <taxon>Araneae</taxon>
        <taxon>Araneomorphae</taxon>
        <taxon>Entelegynae</taxon>
        <taxon>Araneoidea</taxon>
        <taxon>Araneidae</taxon>
        <taxon>Caerostris</taxon>
    </lineage>
</organism>
<protein>
    <submittedName>
        <fullName evidence="2">Zinc finger MYM-type protein 1</fullName>
    </submittedName>
</protein>
<keyword evidence="3" id="KW-1185">Reference proteome</keyword>
<accession>A0AAV4TBM8</accession>
<dbReference type="InterPro" id="IPR025398">
    <property type="entry name" value="DUF4371"/>
</dbReference>
<sequence>MEILAQENVHICLKLYGRKLFNLQANKVKNTFMAEVKNSGYFSYSVDSAPDISHTDQLTLIIRCVSPEDGLPTKRFLTSLELKDHSGESIADLVFNYITTELKIDFRKFRGQSYDNAANMAGRYNGMQQNIIEKKNKFARFVPCTFHSLNLDERLASFAVRISNSTPFDNQRRDFKPVPKRVFITTNKESFVKNITWTT</sequence>
<dbReference type="Pfam" id="PF14291">
    <property type="entry name" value="DUF4371"/>
    <property type="match status" value="1"/>
</dbReference>
<evidence type="ECO:0000313" key="2">
    <source>
        <dbReference type="EMBL" id="GIY43594.1"/>
    </source>
</evidence>
<comment type="caution">
    <text evidence="2">The sequence shown here is derived from an EMBL/GenBank/DDBJ whole genome shotgun (WGS) entry which is preliminary data.</text>
</comment>
<dbReference type="PANTHER" id="PTHR45749">
    <property type="match status" value="1"/>
</dbReference>
<name>A0AAV4TBM8_9ARAC</name>
<gene>
    <name evidence="2" type="primary">ALC60_12158</name>
    <name evidence="2" type="ORF">CDAR_270911</name>
</gene>
<evidence type="ECO:0000313" key="3">
    <source>
        <dbReference type="Proteomes" id="UP001054837"/>
    </source>
</evidence>
<dbReference type="AlphaFoldDB" id="A0AAV4TBM8"/>
<dbReference type="Proteomes" id="UP001054837">
    <property type="component" value="Unassembled WGS sequence"/>
</dbReference>